<dbReference type="PANTHER" id="PTHR30420:SF2">
    <property type="entry name" value="N-SUCCINYLARGININE DIHYDROLASE"/>
    <property type="match status" value="1"/>
</dbReference>
<dbReference type="GO" id="GO:0009015">
    <property type="term" value="F:N-succinylarginine dihydrolase activity"/>
    <property type="evidence" value="ECO:0007669"/>
    <property type="project" value="UniProtKB-EC"/>
</dbReference>
<dbReference type="NCBIfam" id="NF009789">
    <property type="entry name" value="PRK13281.1"/>
    <property type="match status" value="1"/>
</dbReference>
<dbReference type="KEGG" id="pcor:KS4_35330"/>
<keyword evidence="1" id="KW-0056">Arginine metabolism</keyword>
<reference evidence="3 4" key="1">
    <citation type="submission" date="2019-02" db="EMBL/GenBank/DDBJ databases">
        <title>Deep-cultivation of Planctomycetes and their phenomic and genomic characterization uncovers novel biology.</title>
        <authorList>
            <person name="Wiegand S."/>
            <person name="Jogler M."/>
            <person name="Boedeker C."/>
            <person name="Pinto D."/>
            <person name="Vollmers J."/>
            <person name="Rivas-Marin E."/>
            <person name="Kohn T."/>
            <person name="Peeters S.H."/>
            <person name="Heuer A."/>
            <person name="Rast P."/>
            <person name="Oberbeckmann S."/>
            <person name="Bunk B."/>
            <person name="Jeske O."/>
            <person name="Meyerdierks A."/>
            <person name="Storesund J.E."/>
            <person name="Kallscheuer N."/>
            <person name="Luecker S."/>
            <person name="Lage O.M."/>
            <person name="Pohl T."/>
            <person name="Merkel B.J."/>
            <person name="Hornburger P."/>
            <person name="Mueller R.-W."/>
            <person name="Bruemmer F."/>
            <person name="Labrenz M."/>
            <person name="Spormann A.M."/>
            <person name="Op den Camp H."/>
            <person name="Overmann J."/>
            <person name="Amann R."/>
            <person name="Jetten M.S.M."/>
            <person name="Mascher T."/>
            <person name="Medema M.H."/>
            <person name="Devos D.P."/>
            <person name="Kaster A.-K."/>
            <person name="Ovreas L."/>
            <person name="Rohde M."/>
            <person name="Galperin M.Y."/>
            <person name="Jogler C."/>
        </authorList>
    </citation>
    <scope>NUCLEOTIDE SEQUENCE [LARGE SCALE GENOMIC DNA]</scope>
    <source>
        <strain evidence="3 4">KS4</strain>
    </source>
</reference>
<evidence type="ECO:0000256" key="1">
    <source>
        <dbReference type="ARBA" id="ARBA00022503"/>
    </source>
</evidence>
<dbReference type="Proteomes" id="UP000317369">
    <property type="component" value="Chromosome"/>
</dbReference>
<gene>
    <name evidence="3" type="primary">astB</name>
    <name evidence="3" type="ORF">KS4_35330</name>
</gene>
<dbReference type="GO" id="GO:0006525">
    <property type="term" value="P:arginine metabolic process"/>
    <property type="evidence" value="ECO:0007669"/>
    <property type="project" value="UniProtKB-KW"/>
</dbReference>
<keyword evidence="2 3" id="KW-0378">Hydrolase</keyword>
<dbReference type="Pfam" id="PF04996">
    <property type="entry name" value="AstB"/>
    <property type="match status" value="1"/>
</dbReference>
<sequence length="453" mass="49702">MSNSHPIIEASLEGLIGPTHNYAGLSPGNVASQSNKDLTSHPKTAALQALNKAKFLLDLGIPIIVCPPQPRPRTDILRTLGFLGTDKQIITEAHKSSPHLLAAIYSASAMWTANAATVTPSPDTTDQRAYFTPANLTSNFHRSLETAHTARILKQIFFNPDHFHHYPPLPSCPALSDEGAANHTRLCADYTSPGLHLFTYNTTTNPHHTQTGTSKLTISEGTDRQSLEASHAVARQHHLTPERTLFIQQNPKAVNAGVFHNDVIATGNRNLFLYHEAAYFNPDINQTITNAYQNLSNQPLHMLQISEELLPLNDAIASYFFNSQLISPKSAPHSQILIAPQEVKQTTTAHALVNQLLDDKILSSAHYLDVRQSMQNGGGPACLRLRVPLSDHQFNHLHTPAILTPALYQTLTNIITDHYPETLSPDDLADPSLLTSALNAITHIYNALYLSIS</sequence>
<dbReference type="InterPro" id="IPR007079">
    <property type="entry name" value="SuccinylArg_d-Hdrlase_AstB"/>
</dbReference>
<evidence type="ECO:0000256" key="2">
    <source>
        <dbReference type="ARBA" id="ARBA00022801"/>
    </source>
</evidence>
<proteinExistence type="predicted"/>
<dbReference type="SUPFAM" id="SSF55909">
    <property type="entry name" value="Pentein"/>
    <property type="match status" value="1"/>
</dbReference>
<dbReference type="OrthoDB" id="248552at2"/>
<dbReference type="EC" id="3.5.3.23" evidence="3"/>
<dbReference type="PANTHER" id="PTHR30420">
    <property type="entry name" value="N-SUCCINYLARGININE DIHYDROLASE"/>
    <property type="match status" value="1"/>
</dbReference>
<dbReference type="AlphaFoldDB" id="A0A517YYZ6"/>
<keyword evidence="4" id="KW-1185">Reference proteome</keyword>
<evidence type="ECO:0000313" key="4">
    <source>
        <dbReference type="Proteomes" id="UP000317369"/>
    </source>
</evidence>
<dbReference type="InterPro" id="IPR037031">
    <property type="entry name" value="AstB_sf"/>
</dbReference>
<dbReference type="EMBL" id="CP036425">
    <property type="protein sequence ID" value="QDU35451.1"/>
    <property type="molecule type" value="Genomic_DNA"/>
</dbReference>
<protein>
    <submittedName>
        <fullName evidence="3">N-succinylarginine dihydrolase</fullName>
        <ecNumber evidence="3">3.5.3.23</ecNumber>
    </submittedName>
</protein>
<organism evidence="3 4">
    <name type="scientific">Poriferisphaera corsica</name>
    <dbReference type="NCBI Taxonomy" id="2528020"/>
    <lineage>
        <taxon>Bacteria</taxon>
        <taxon>Pseudomonadati</taxon>
        <taxon>Planctomycetota</taxon>
        <taxon>Phycisphaerae</taxon>
        <taxon>Phycisphaerales</taxon>
        <taxon>Phycisphaeraceae</taxon>
        <taxon>Poriferisphaera</taxon>
    </lineage>
</organism>
<dbReference type="RefSeq" id="WP_145080829.1">
    <property type="nucleotide sequence ID" value="NZ_CP036425.1"/>
</dbReference>
<name>A0A517YYZ6_9BACT</name>
<accession>A0A517YYZ6</accession>
<evidence type="ECO:0000313" key="3">
    <source>
        <dbReference type="EMBL" id="QDU35451.1"/>
    </source>
</evidence>
<dbReference type="Gene3D" id="3.75.10.20">
    <property type="entry name" value="Succinylarginine dihydrolase"/>
    <property type="match status" value="1"/>
</dbReference>